<feature type="domain" description="HD-GYP" evidence="1">
    <location>
        <begin position="143"/>
        <end position="337"/>
    </location>
</feature>
<protein>
    <submittedName>
        <fullName evidence="2">HD-GYP domain-containing protein (C-di-GMP phosphodiesterase class II)</fullName>
    </submittedName>
</protein>
<organism evidence="2 3">
    <name type="scientific">Hydrogenophaga palleronii</name>
    <dbReference type="NCBI Taxonomy" id="65655"/>
    <lineage>
        <taxon>Bacteria</taxon>
        <taxon>Pseudomonadati</taxon>
        <taxon>Pseudomonadota</taxon>
        <taxon>Betaproteobacteria</taxon>
        <taxon>Burkholderiales</taxon>
        <taxon>Comamonadaceae</taxon>
        <taxon>Hydrogenophaga</taxon>
    </lineage>
</organism>
<dbReference type="PANTHER" id="PTHR43155:SF2">
    <property type="entry name" value="CYCLIC DI-GMP PHOSPHODIESTERASE PA4108"/>
    <property type="match status" value="1"/>
</dbReference>
<dbReference type="PROSITE" id="PS51832">
    <property type="entry name" value="HD_GYP"/>
    <property type="match status" value="1"/>
</dbReference>
<evidence type="ECO:0000259" key="1">
    <source>
        <dbReference type="PROSITE" id="PS51832"/>
    </source>
</evidence>
<dbReference type="InterPro" id="IPR037522">
    <property type="entry name" value="HD_GYP_dom"/>
</dbReference>
<gene>
    <name evidence="2" type="ORF">J2W49_000629</name>
</gene>
<dbReference type="PANTHER" id="PTHR43155">
    <property type="entry name" value="CYCLIC DI-GMP PHOSPHODIESTERASE PA4108-RELATED"/>
    <property type="match status" value="1"/>
</dbReference>
<dbReference type="SUPFAM" id="SSF109604">
    <property type="entry name" value="HD-domain/PDEase-like"/>
    <property type="match status" value="1"/>
</dbReference>
<accession>A0ABU1WHG7</accession>
<evidence type="ECO:0000313" key="3">
    <source>
        <dbReference type="Proteomes" id="UP001265700"/>
    </source>
</evidence>
<evidence type="ECO:0000313" key="2">
    <source>
        <dbReference type="EMBL" id="MDR7148701.1"/>
    </source>
</evidence>
<proteinExistence type="predicted"/>
<dbReference type="Gene3D" id="1.10.3210.10">
    <property type="entry name" value="Hypothetical protein af1432"/>
    <property type="match status" value="1"/>
</dbReference>
<keyword evidence="3" id="KW-1185">Reference proteome</keyword>
<dbReference type="RefSeq" id="WP_310311516.1">
    <property type="nucleotide sequence ID" value="NZ_JAVDWU010000001.1"/>
</dbReference>
<comment type="caution">
    <text evidence="2">The sequence shown here is derived from an EMBL/GenBank/DDBJ whole genome shotgun (WGS) entry which is preliminary data.</text>
</comment>
<dbReference type="EMBL" id="JAVDWU010000001">
    <property type="protein sequence ID" value="MDR7148701.1"/>
    <property type="molecule type" value="Genomic_DNA"/>
</dbReference>
<dbReference type="Proteomes" id="UP001265700">
    <property type="component" value="Unassembled WGS sequence"/>
</dbReference>
<dbReference type="Pfam" id="PF13487">
    <property type="entry name" value="HD_5"/>
    <property type="match status" value="1"/>
</dbReference>
<reference evidence="2 3" key="1">
    <citation type="submission" date="2023-07" db="EMBL/GenBank/DDBJ databases">
        <title>Sorghum-associated microbial communities from plants grown in Nebraska, USA.</title>
        <authorList>
            <person name="Schachtman D."/>
        </authorList>
    </citation>
    <scope>NUCLEOTIDE SEQUENCE [LARGE SCALE GENOMIC DNA]</scope>
    <source>
        <strain evidence="2 3">4249</strain>
    </source>
</reference>
<dbReference type="InterPro" id="IPR003607">
    <property type="entry name" value="HD/PDEase_dom"/>
</dbReference>
<sequence length="403" mass="44498">MYKPLPLDAIALNQPVPVNVWDPKGVLLLRKGESITSEQHRGHLMLHSPMVEDADWQAWTYSYKAELDRMVRSNESLSRIAGLSHHVEVREARDRQPPEEVGPAVAWPDLHAALSTLLHQGADASQFPERLERLLWRARELWRVGPDDSLLVLVQLLFDQRMAYSATHALLSAGLCDMVAPSAGLSVSEQSTLFRAALTMNIGMTRVHDGLARQVGELTDAQRNTVRQHPLLGARLLRRLGIDDPFWLSLVEDHHEQPDGSGYPSGKAVKDLSQRLLQMADVYVACISPRQSRGGLLSQNVARELYLGADQKPDPLGALFVKSVGFYPPGSYVRLANDEVAVVVKRGERANTPVVCSIVGRQGLPLGEPVMRDTANPLFEVRASLAPGEVRVVVNVAKLLSRT</sequence>
<name>A0ABU1WHG7_9BURK</name>
<dbReference type="CDD" id="cd00077">
    <property type="entry name" value="HDc"/>
    <property type="match status" value="1"/>
</dbReference>